<dbReference type="RefSeq" id="WP_132083505.1">
    <property type="nucleotide sequence ID" value="NZ_SLUK01000001.1"/>
</dbReference>
<feature type="binding site" evidence="6">
    <location>
        <position position="253"/>
    </location>
    <ligand>
        <name>K(+)</name>
        <dbReference type="ChEBI" id="CHEBI:29103"/>
    </ligand>
</feature>
<dbReference type="InterPro" id="IPR027368">
    <property type="entry name" value="MnmE_dom2"/>
</dbReference>
<comment type="caution">
    <text evidence="9">The sequence shown here is derived from an EMBL/GenBank/DDBJ whole genome shotgun (WGS) entry which is preliminary data.</text>
</comment>
<keyword evidence="6" id="KW-0378">Hydrolase</keyword>
<dbReference type="Gene3D" id="3.30.1360.120">
    <property type="entry name" value="Probable tRNA modification gtpase trme, domain 1"/>
    <property type="match status" value="1"/>
</dbReference>
<dbReference type="InterPro" id="IPR027417">
    <property type="entry name" value="P-loop_NTPase"/>
</dbReference>
<dbReference type="GO" id="GO:0005525">
    <property type="term" value="F:GTP binding"/>
    <property type="evidence" value="ECO:0007669"/>
    <property type="project" value="UniProtKB-UniRule"/>
</dbReference>
<feature type="domain" description="TrmE-type G" evidence="8">
    <location>
        <begin position="222"/>
        <end position="379"/>
    </location>
</feature>
<comment type="function">
    <text evidence="6">Exhibits a very high intrinsic GTPase hydrolysis rate. Involved in the addition of a carboxymethylaminomethyl (cmnm) group at the wobble position (U34) of certain tRNAs, forming tRNA-cmnm(5)s(2)U34.</text>
</comment>
<dbReference type="SMART" id="SM00382">
    <property type="entry name" value="AAA"/>
    <property type="match status" value="1"/>
</dbReference>
<dbReference type="GO" id="GO:0002098">
    <property type="term" value="P:tRNA wobble uridine modification"/>
    <property type="evidence" value="ECO:0007669"/>
    <property type="project" value="TreeGrafter"/>
</dbReference>
<evidence type="ECO:0000256" key="4">
    <source>
        <dbReference type="ARBA" id="ARBA00022958"/>
    </source>
</evidence>
<dbReference type="InterPro" id="IPR025867">
    <property type="entry name" value="MnmE_helical"/>
</dbReference>
<dbReference type="EC" id="3.6.-.-" evidence="6"/>
<dbReference type="NCBIfam" id="TIGR00450">
    <property type="entry name" value="mnmE_trmE_thdF"/>
    <property type="match status" value="1"/>
</dbReference>
<dbReference type="InterPro" id="IPR031168">
    <property type="entry name" value="G_TrmE"/>
</dbReference>
<comment type="subcellular location">
    <subcellularLocation>
        <location evidence="6">Cytoplasm</location>
    </subcellularLocation>
</comment>
<dbReference type="CDD" id="cd14858">
    <property type="entry name" value="TrmE_N"/>
    <property type="match status" value="1"/>
</dbReference>
<dbReference type="Pfam" id="PF10396">
    <property type="entry name" value="TrmE_N"/>
    <property type="match status" value="1"/>
</dbReference>
<dbReference type="CDD" id="cd04164">
    <property type="entry name" value="trmE"/>
    <property type="match status" value="1"/>
</dbReference>
<dbReference type="SUPFAM" id="SSF52540">
    <property type="entry name" value="P-loop containing nucleoside triphosphate hydrolases"/>
    <property type="match status" value="1"/>
</dbReference>
<dbReference type="Pfam" id="PF01926">
    <property type="entry name" value="MMR_HSR1"/>
    <property type="match status" value="1"/>
</dbReference>
<dbReference type="InterPro" id="IPR003593">
    <property type="entry name" value="AAA+_ATPase"/>
</dbReference>
<keyword evidence="4 6" id="KW-0630">Potassium</keyword>
<comment type="subunit">
    <text evidence="6">Homodimer. Heterotetramer of two MnmE and two MnmG subunits.</text>
</comment>
<dbReference type="NCBIfam" id="TIGR00231">
    <property type="entry name" value="small_GTP"/>
    <property type="match status" value="1"/>
</dbReference>
<evidence type="ECO:0000256" key="6">
    <source>
        <dbReference type="HAMAP-Rule" id="MF_00379"/>
    </source>
</evidence>
<feature type="binding site" evidence="6">
    <location>
        <position position="251"/>
    </location>
    <ligand>
        <name>K(+)</name>
        <dbReference type="ChEBI" id="CHEBI:29103"/>
    </ligand>
</feature>
<keyword evidence="6" id="KW-0963">Cytoplasm</keyword>
<evidence type="ECO:0000313" key="10">
    <source>
        <dbReference type="Proteomes" id="UP000294682"/>
    </source>
</evidence>
<evidence type="ECO:0000256" key="2">
    <source>
        <dbReference type="ARBA" id="ARBA00022694"/>
    </source>
</evidence>
<accession>A0A9X8ULZ8</accession>
<comment type="cofactor">
    <cofactor evidence="6">
        <name>K(+)</name>
        <dbReference type="ChEBI" id="CHEBI:29103"/>
    </cofactor>
    <text evidence="6">Binds 1 potassium ion per subunit.</text>
</comment>
<dbReference type="InterPro" id="IPR005225">
    <property type="entry name" value="Small_GTP-bd"/>
</dbReference>
<feature type="binding site" evidence="6">
    <location>
        <position position="236"/>
    </location>
    <ligand>
        <name>Mg(2+)</name>
        <dbReference type="ChEBI" id="CHEBI:18420"/>
    </ligand>
</feature>
<name>A0A9X8ULZ8_9FIRM</name>
<keyword evidence="3 6" id="KW-0547">Nucleotide-binding</keyword>
<dbReference type="AlphaFoldDB" id="A0A9X8ULZ8"/>
<reference evidence="9 10" key="1">
    <citation type="submission" date="2019-03" db="EMBL/GenBank/DDBJ databases">
        <title>Genomic Encyclopedia of Type Strains, Phase IV (KMG-IV): sequencing the most valuable type-strain genomes for metagenomic binning, comparative biology and taxonomic classification.</title>
        <authorList>
            <person name="Goeker M."/>
        </authorList>
    </citation>
    <scope>NUCLEOTIDE SEQUENCE [LARGE SCALE GENOMIC DNA]</scope>
    <source>
        <strain evidence="9 10">DSM 100433</strain>
    </source>
</reference>
<dbReference type="GO" id="GO:0005829">
    <property type="term" value="C:cytosol"/>
    <property type="evidence" value="ECO:0007669"/>
    <property type="project" value="TreeGrafter"/>
</dbReference>
<dbReference type="PANTHER" id="PTHR42714:SF2">
    <property type="entry name" value="TRNA MODIFICATION GTPASE GTPBP3, MITOCHONDRIAL"/>
    <property type="match status" value="1"/>
</dbReference>
<dbReference type="InterPro" id="IPR004520">
    <property type="entry name" value="GTPase_MnmE"/>
</dbReference>
<dbReference type="InterPro" id="IPR018948">
    <property type="entry name" value="GTP-bd_TrmE_N"/>
</dbReference>
<keyword evidence="10" id="KW-1185">Reference proteome</keyword>
<gene>
    <name evidence="6" type="primary">mnmE</name>
    <name evidence="6" type="synonym">trmE</name>
    <name evidence="9" type="ORF">EDD78_101178</name>
</gene>
<keyword evidence="6" id="KW-0460">Magnesium</keyword>
<feature type="binding site" evidence="6">
    <location>
        <position position="257"/>
    </location>
    <ligand>
        <name>Mg(2+)</name>
        <dbReference type="ChEBI" id="CHEBI:18420"/>
    </ligand>
</feature>
<organism evidence="9 10">
    <name type="scientific">Harryflintia acetispora</name>
    <dbReference type="NCBI Taxonomy" id="1849041"/>
    <lineage>
        <taxon>Bacteria</taxon>
        <taxon>Bacillati</taxon>
        <taxon>Bacillota</taxon>
        <taxon>Clostridia</taxon>
        <taxon>Eubacteriales</taxon>
        <taxon>Oscillospiraceae</taxon>
        <taxon>Harryflintia</taxon>
    </lineage>
</organism>
<keyword evidence="6" id="KW-0479">Metal-binding</keyword>
<evidence type="ECO:0000256" key="1">
    <source>
        <dbReference type="ARBA" id="ARBA00011043"/>
    </source>
</evidence>
<dbReference type="PROSITE" id="PS51709">
    <property type="entry name" value="G_TRME"/>
    <property type="match status" value="1"/>
</dbReference>
<evidence type="ECO:0000256" key="7">
    <source>
        <dbReference type="RuleBase" id="RU003313"/>
    </source>
</evidence>
<feature type="binding site" evidence="6">
    <location>
        <begin position="232"/>
        <end position="237"/>
    </location>
    <ligand>
        <name>GTP</name>
        <dbReference type="ChEBI" id="CHEBI:37565"/>
    </ligand>
</feature>
<dbReference type="Proteomes" id="UP000294682">
    <property type="component" value="Unassembled WGS sequence"/>
</dbReference>
<sequence>MDSQTTIAAISTPLSPAGIGMVRLSGPHALDIAQRLVRPADPKRSPASLPGYSGLYGRVYDQDGEFDEAVVFVYRAPKSYTGEDVAEVCCHGGAYLLRRTLSRCFQLGASPAGPGEFTKRAFLNGKLSLTQAEAVAGLIAAQGSQSAAAALAARDGALQQRIERIAQNLVHLSASLAAWIDYPDEEQDAVFGERLAAQMRQEQQELHGLLEGYKRGRLFRDGIVTAIVGKPNVGKSTLMNLLSGRQKSIVTAIPGTTRDVVESRVMLGDILLELADTAGIRETDDPVEAAGVDLARSTARTAQLVLVVLDSTDRLQDEDRKILEELSGKPAIAVINKTDAGQNIAPQEVFPYVRETVAMSAQSGDGVQQLEEAVLRVMELDQLTPGQDLLISERQLLCAQAAHDQLAEALEALENGMTFDAINVCLDCALDELLVLTGQRASEAVVDEVFSKFCVGK</sequence>
<dbReference type="GO" id="GO:0046872">
    <property type="term" value="F:metal ion binding"/>
    <property type="evidence" value="ECO:0007669"/>
    <property type="project" value="UniProtKB-KW"/>
</dbReference>
<dbReference type="Gene3D" id="1.20.120.430">
    <property type="entry name" value="tRNA modification GTPase MnmE domain 2"/>
    <property type="match status" value="1"/>
</dbReference>
<dbReference type="Pfam" id="PF12631">
    <property type="entry name" value="MnmE_helical"/>
    <property type="match status" value="1"/>
</dbReference>
<feature type="binding site" evidence="6">
    <location>
        <position position="87"/>
    </location>
    <ligand>
        <name>(6S)-5-formyl-5,6,7,8-tetrahydrofolate</name>
        <dbReference type="ChEBI" id="CHEBI:57457"/>
    </ligand>
</feature>
<keyword evidence="5 6" id="KW-0342">GTP-binding</keyword>
<feature type="binding site" evidence="6">
    <location>
        <begin position="276"/>
        <end position="279"/>
    </location>
    <ligand>
        <name>GTP</name>
        <dbReference type="ChEBI" id="CHEBI:37565"/>
    </ligand>
</feature>
<feature type="binding site" evidence="6">
    <location>
        <position position="457"/>
    </location>
    <ligand>
        <name>(6S)-5-formyl-5,6,7,8-tetrahydrofolate</name>
        <dbReference type="ChEBI" id="CHEBI:57457"/>
    </ligand>
</feature>
<evidence type="ECO:0000313" key="9">
    <source>
        <dbReference type="EMBL" id="TCL45197.1"/>
    </source>
</evidence>
<dbReference type="Gene3D" id="3.40.50.300">
    <property type="entry name" value="P-loop containing nucleotide triphosphate hydrolases"/>
    <property type="match status" value="1"/>
</dbReference>
<feature type="binding site" evidence="6">
    <location>
        <position position="256"/>
    </location>
    <ligand>
        <name>K(+)</name>
        <dbReference type="ChEBI" id="CHEBI:29103"/>
    </ligand>
</feature>
<dbReference type="InterPro" id="IPR006073">
    <property type="entry name" value="GTP-bd"/>
</dbReference>
<dbReference type="GO" id="GO:0030488">
    <property type="term" value="P:tRNA methylation"/>
    <property type="evidence" value="ECO:0007669"/>
    <property type="project" value="TreeGrafter"/>
</dbReference>
<protein>
    <recommendedName>
        <fullName evidence="6">tRNA modification GTPase MnmE</fullName>
        <ecNumber evidence="6">3.6.-.-</ecNumber>
    </recommendedName>
</protein>
<dbReference type="PANTHER" id="PTHR42714">
    <property type="entry name" value="TRNA MODIFICATION GTPASE GTPBP3"/>
    <property type="match status" value="1"/>
</dbReference>
<evidence type="ECO:0000256" key="3">
    <source>
        <dbReference type="ARBA" id="ARBA00022741"/>
    </source>
</evidence>
<feature type="binding site" evidence="6">
    <location>
        <position position="126"/>
    </location>
    <ligand>
        <name>(6S)-5-formyl-5,6,7,8-tetrahydrofolate</name>
        <dbReference type="ChEBI" id="CHEBI:57457"/>
    </ligand>
</feature>
<dbReference type="HAMAP" id="MF_00379">
    <property type="entry name" value="GTPase_MnmE"/>
    <property type="match status" value="1"/>
</dbReference>
<evidence type="ECO:0000259" key="8">
    <source>
        <dbReference type="PROSITE" id="PS51709"/>
    </source>
</evidence>
<evidence type="ECO:0000256" key="5">
    <source>
        <dbReference type="ARBA" id="ARBA00023134"/>
    </source>
</evidence>
<comment type="caution">
    <text evidence="6">Lacks conserved residue(s) required for the propagation of feature annotation.</text>
</comment>
<feature type="binding site" evidence="6">
    <location>
        <position position="23"/>
    </location>
    <ligand>
        <name>(6S)-5-formyl-5,6,7,8-tetrahydrofolate</name>
        <dbReference type="ChEBI" id="CHEBI:57457"/>
    </ligand>
</feature>
<feature type="binding site" evidence="6">
    <location>
        <begin position="251"/>
        <end position="257"/>
    </location>
    <ligand>
        <name>GTP</name>
        <dbReference type="ChEBI" id="CHEBI:37565"/>
    </ligand>
</feature>
<comment type="similarity">
    <text evidence="1 6 7">Belongs to the TRAFAC class TrmE-Era-EngA-EngB-Septin-like GTPase superfamily. TrmE GTPase family.</text>
</comment>
<dbReference type="InterPro" id="IPR027266">
    <property type="entry name" value="TrmE/GcvT-like"/>
</dbReference>
<proteinExistence type="inferred from homology"/>
<feature type="binding site" evidence="6">
    <location>
        <position position="232"/>
    </location>
    <ligand>
        <name>K(+)</name>
        <dbReference type="ChEBI" id="CHEBI:29103"/>
    </ligand>
</feature>
<dbReference type="GO" id="GO:0003924">
    <property type="term" value="F:GTPase activity"/>
    <property type="evidence" value="ECO:0007669"/>
    <property type="project" value="UniProtKB-UniRule"/>
</dbReference>
<keyword evidence="2 6" id="KW-0819">tRNA processing</keyword>
<dbReference type="EMBL" id="SLUK01000001">
    <property type="protein sequence ID" value="TCL45197.1"/>
    <property type="molecule type" value="Genomic_DNA"/>
</dbReference>